<evidence type="ECO:0008006" key="3">
    <source>
        <dbReference type="Google" id="ProtNLM"/>
    </source>
</evidence>
<sequence length="56" mass="6333">KIVTNYWRVRDGLKLDHQTGSLTITNSRTTDSGLYKLQISSSRFNIIRSFSVTVTG</sequence>
<protein>
    <recommendedName>
        <fullName evidence="3">Immunoglobulin V-set domain-containing protein</fullName>
    </recommendedName>
</protein>
<feature type="non-terminal residue" evidence="1">
    <location>
        <position position="56"/>
    </location>
</feature>
<gene>
    <name evidence="1" type="ORF">M9458_044886</name>
</gene>
<organism evidence="1 2">
    <name type="scientific">Cirrhinus mrigala</name>
    <name type="common">Mrigala</name>
    <dbReference type="NCBI Taxonomy" id="683832"/>
    <lineage>
        <taxon>Eukaryota</taxon>
        <taxon>Metazoa</taxon>
        <taxon>Chordata</taxon>
        <taxon>Craniata</taxon>
        <taxon>Vertebrata</taxon>
        <taxon>Euteleostomi</taxon>
        <taxon>Actinopterygii</taxon>
        <taxon>Neopterygii</taxon>
        <taxon>Teleostei</taxon>
        <taxon>Ostariophysi</taxon>
        <taxon>Cypriniformes</taxon>
        <taxon>Cyprinidae</taxon>
        <taxon>Labeoninae</taxon>
        <taxon>Labeonini</taxon>
        <taxon>Cirrhinus</taxon>
    </lineage>
</organism>
<reference evidence="1 2" key="1">
    <citation type="submission" date="2024-05" db="EMBL/GenBank/DDBJ databases">
        <title>Genome sequencing and assembly of Indian major carp, Cirrhinus mrigala (Hamilton, 1822).</title>
        <authorList>
            <person name="Mohindra V."/>
            <person name="Chowdhury L.M."/>
            <person name="Lal K."/>
            <person name="Jena J.K."/>
        </authorList>
    </citation>
    <scope>NUCLEOTIDE SEQUENCE [LARGE SCALE GENOMIC DNA]</scope>
    <source>
        <strain evidence="1">CM1030</strain>
        <tissue evidence="1">Blood</tissue>
    </source>
</reference>
<dbReference type="PANTHER" id="PTHR21063">
    <property type="entry name" value="LFA-3"/>
    <property type="match status" value="1"/>
</dbReference>
<comment type="caution">
    <text evidence="1">The sequence shown here is derived from an EMBL/GenBank/DDBJ whole genome shotgun (WGS) entry which is preliminary data.</text>
</comment>
<dbReference type="Proteomes" id="UP001529510">
    <property type="component" value="Unassembled WGS sequence"/>
</dbReference>
<dbReference type="EMBL" id="JAMKFB020000022">
    <property type="protein sequence ID" value="KAL0161161.1"/>
    <property type="molecule type" value="Genomic_DNA"/>
</dbReference>
<accession>A0ABD0NJ42</accession>
<dbReference type="SUPFAM" id="SSF48726">
    <property type="entry name" value="Immunoglobulin"/>
    <property type="match status" value="1"/>
</dbReference>
<dbReference type="InterPro" id="IPR036179">
    <property type="entry name" value="Ig-like_dom_sf"/>
</dbReference>
<dbReference type="PANTHER" id="PTHR21063:SF4">
    <property type="entry name" value="CD48 ANTIGEN-RELATED"/>
    <property type="match status" value="1"/>
</dbReference>
<keyword evidence="2" id="KW-1185">Reference proteome</keyword>
<dbReference type="AlphaFoldDB" id="A0ABD0NJ42"/>
<evidence type="ECO:0000313" key="1">
    <source>
        <dbReference type="EMBL" id="KAL0161161.1"/>
    </source>
</evidence>
<dbReference type="Gene3D" id="2.60.40.2710">
    <property type="match status" value="1"/>
</dbReference>
<proteinExistence type="predicted"/>
<feature type="non-terminal residue" evidence="1">
    <location>
        <position position="1"/>
    </location>
</feature>
<name>A0ABD0NJ42_CIRMR</name>
<evidence type="ECO:0000313" key="2">
    <source>
        <dbReference type="Proteomes" id="UP001529510"/>
    </source>
</evidence>